<keyword evidence="4" id="KW-1185">Reference proteome</keyword>
<dbReference type="Proteomes" id="UP000185192">
    <property type="component" value="Unassembled WGS sequence"/>
</dbReference>
<protein>
    <submittedName>
        <fullName evidence="3">Uncharacterized protein</fullName>
    </submittedName>
</protein>
<keyword evidence="2" id="KW-0812">Transmembrane</keyword>
<organism evidence="3 4">
    <name type="scientific">Parasphingorhabdus marina DSM 22363</name>
    <dbReference type="NCBI Taxonomy" id="1123272"/>
    <lineage>
        <taxon>Bacteria</taxon>
        <taxon>Pseudomonadati</taxon>
        <taxon>Pseudomonadota</taxon>
        <taxon>Alphaproteobacteria</taxon>
        <taxon>Sphingomonadales</taxon>
        <taxon>Sphingomonadaceae</taxon>
        <taxon>Parasphingorhabdus</taxon>
    </lineage>
</organism>
<dbReference type="RefSeq" id="WP_074205101.1">
    <property type="nucleotide sequence ID" value="NZ_FSQW01000002.1"/>
</dbReference>
<sequence length="175" mass="19530">MDPNYPDLKYPHSQKGYDWEPRTGRGKPGLHGPEPAPQLLLTIARAAQQEKEIWENFCAEATYEGPLLDDGKFQTEPAVGAEMLDAFYAGHVQRHANKEDYSLGGIWRLTQLMRAWASGVVAVDDDQAALEMLTPAEAAPAPLTRGESLWRSFRLVLILLLLGVLAMMYFGFIEI</sequence>
<gene>
    <name evidence="3" type="ORF">SAMN02745824_1997</name>
</gene>
<evidence type="ECO:0000313" key="4">
    <source>
        <dbReference type="Proteomes" id="UP000185192"/>
    </source>
</evidence>
<feature type="region of interest" description="Disordered" evidence="1">
    <location>
        <begin position="1"/>
        <end position="34"/>
    </location>
</feature>
<reference evidence="4" key="1">
    <citation type="submission" date="2016-11" db="EMBL/GenBank/DDBJ databases">
        <authorList>
            <person name="Varghese N."/>
            <person name="Submissions S."/>
        </authorList>
    </citation>
    <scope>NUCLEOTIDE SEQUENCE [LARGE SCALE GENOMIC DNA]</scope>
    <source>
        <strain evidence="4">DSM 22363</strain>
    </source>
</reference>
<dbReference type="STRING" id="1123272.SAMN02745824_1997"/>
<accession>A0A1N6EMK0</accession>
<proteinExistence type="predicted"/>
<keyword evidence="2" id="KW-1133">Transmembrane helix</keyword>
<evidence type="ECO:0000313" key="3">
    <source>
        <dbReference type="EMBL" id="SIN84151.1"/>
    </source>
</evidence>
<keyword evidence="2" id="KW-0472">Membrane</keyword>
<feature type="transmembrane region" description="Helical" evidence="2">
    <location>
        <begin position="155"/>
        <end position="173"/>
    </location>
</feature>
<name>A0A1N6EMK0_9SPHN</name>
<evidence type="ECO:0000256" key="1">
    <source>
        <dbReference type="SAM" id="MobiDB-lite"/>
    </source>
</evidence>
<dbReference type="AlphaFoldDB" id="A0A1N6EMK0"/>
<evidence type="ECO:0000256" key="2">
    <source>
        <dbReference type="SAM" id="Phobius"/>
    </source>
</evidence>
<dbReference type="EMBL" id="FSQW01000002">
    <property type="protein sequence ID" value="SIN84151.1"/>
    <property type="molecule type" value="Genomic_DNA"/>
</dbReference>